<protein>
    <recommendedName>
        <fullName evidence="13">DUF1640 domain-containing protein</fullName>
    </recommendedName>
</protein>
<feature type="transmembrane region" description="Helical" evidence="10">
    <location>
        <begin position="209"/>
        <end position="228"/>
    </location>
</feature>
<evidence type="ECO:0000256" key="5">
    <source>
        <dbReference type="ARBA" id="ARBA00022946"/>
    </source>
</evidence>
<dbReference type="Gene3D" id="1.20.5.340">
    <property type="match status" value="1"/>
</dbReference>
<keyword evidence="9 10" id="KW-0472">Membrane</keyword>
<evidence type="ECO:0000256" key="2">
    <source>
        <dbReference type="ARBA" id="ARBA00004173"/>
    </source>
</evidence>
<comment type="subcellular location">
    <subcellularLocation>
        <location evidence="1">Membrane</location>
        <topology evidence="1">Single-pass membrane protein</topology>
    </subcellularLocation>
    <subcellularLocation>
        <location evidence="2">Mitochondrion</location>
    </subcellularLocation>
</comment>
<dbReference type="FunFam" id="1.20.5.340:FF:000018">
    <property type="entry name" value="Mitochondrial protein FMP32"/>
    <property type="match status" value="1"/>
</dbReference>
<keyword evidence="7" id="KW-0175">Coiled coil</keyword>
<dbReference type="Proteomes" id="UP000077115">
    <property type="component" value="Unassembled WGS sequence"/>
</dbReference>
<evidence type="ECO:0000256" key="7">
    <source>
        <dbReference type="ARBA" id="ARBA00023054"/>
    </source>
</evidence>
<keyword evidence="5" id="KW-0809">Transit peptide</keyword>
<keyword evidence="4 10" id="KW-0812">Transmembrane</keyword>
<dbReference type="VEuPathDB" id="FungiDB:BDEG_26196"/>
<dbReference type="STRING" id="403673.A0A177WT11"/>
<gene>
    <name evidence="11" type="ORF">BDEG_26196</name>
</gene>
<dbReference type="PANTHER" id="PTHR14360:SF1">
    <property type="entry name" value="PROTEIN FMP32, MITOCHONDRIAL"/>
    <property type="match status" value="1"/>
</dbReference>
<evidence type="ECO:0000256" key="6">
    <source>
        <dbReference type="ARBA" id="ARBA00022989"/>
    </source>
</evidence>
<evidence type="ECO:0000256" key="1">
    <source>
        <dbReference type="ARBA" id="ARBA00004167"/>
    </source>
</evidence>
<reference evidence="11 12" key="2">
    <citation type="submission" date="2016-05" db="EMBL/GenBank/DDBJ databases">
        <title>Lineage-specific infection strategies underlie the spectrum of fungal disease in amphibians.</title>
        <authorList>
            <person name="Cuomo C.A."/>
            <person name="Farrer R.A."/>
            <person name="James T."/>
            <person name="Longcore J."/>
            <person name="Birren B."/>
        </authorList>
    </citation>
    <scope>NUCLEOTIDE SEQUENCE [LARGE SCALE GENOMIC DNA]</scope>
    <source>
        <strain evidence="11 12">JEL423</strain>
    </source>
</reference>
<accession>A0A177WT11</accession>
<dbReference type="InterPro" id="IPR024461">
    <property type="entry name" value="CCDC90-like"/>
</dbReference>
<keyword evidence="8" id="KW-0496">Mitochondrion</keyword>
<dbReference type="Pfam" id="PF07798">
    <property type="entry name" value="CCDC90-like"/>
    <property type="match status" value="1"/>
</dbReference>
<dbReference type="PANTHER" id="PTHR14360">
    <property type="entry name" value="PROTEIN FMP32, MITOCHONDRIAL"/>
    <property type="match status" value="1"/>
</dbReference>
<reference evidence="11 12" key="1">
    <citation type="submission" date="2006-10" db="EMBL/GenBank/DDBJ databases">
        <title>The Genome Sequence of Batrachochytrium dendrobatidis JEL423.</title>
        <authorList>
            <consortium name="The Broad Institute Genome Sequencing Platform"/>
            <person name="Birren B."/>
            <person name="Lander E."/>
            <person name="Galagan J."/>
            <person name="Cuomo C."/>
            <person name="Devon K."/>
            <person name="Jaffe D."/>
            <person name="Butler J."/>
            <person name="Alvarez P."/>
            <person name="Gnerre S."/>
            <person name="Grabherr M."/>
            <person name="Kleber M."/>
            <person name="Mauceli E."/>
            <person name="Brockman W."/>
            <person name="Young S."/>
            <person name="LaButti K."/>
            <person name="Sykes S."/>
            <person name="DeCaprio D."/>
            <person name="Crawford M."/>
            <person name="Koehrsen M."/>
            <person name="Engels R."/>
            <person name="Montgomery P."/>
            <person name="Pearson M."/>
            <person name="Howarth C."/>
            <person name="Larson L."/>
            <person name="White J."/>
            <person name="O'Leary S."/>
            <person name="Kodira C."/>
            <person name="Zeng Q."/>
            <person name="Yandava C."/>
            <person name="Alvarado L."/>
            <person name="Longcore J."/>
            <person name="James T."/>
        </authorList>
    </citation>
    <scope>NUCLEOTIDE SEQUENCE [LARGE SCALE GENOMIC DNA]</scope>
    <source>
        <strain evidence="11 12">JEL423</strain>
    </source>
</reference>
<evidence type="ECO:0000256" key="8">
    <source>
        <dbReference type="ARBA" id="ARBA00023128"/>
    </source>
</evidence>
<dbReference type="AlphaFoldDB" id="A0A177WT11"/>
<dbReference type="GO" id="GO:0005739">
    <property type="term" value="C:mitochondrion"/>
    <property type="evidence" value="ECO:0007669"/>
    <property type="project" value="UniProtKB-SubCell"/>
</dbReference>
<sequence>MQTRFIRKFSQSITFTNRRAVAFPLLQPHIDSTLSSINTIQSRTIHSSRIHCSYHNFDTYKFVQRLEADGFRRNSAEAVMGSLSEVVGESVNNMSKTSVTKTEFEKSVYMSRVDFNQLRSEIQLIEKNEFALLRADIGRVNIEVEKLRVRMAEDLRRMQSSIRLELSLDKGRIRDEQAAKEIRIKEADSKIDTEVSIVKTQMETIQWELFKTLFPLFCAAGALFFSYMRFVK</sequence>
<proteinExistence type="inferred from homology"/>
<name>A0A177WT11_BATDL</name>
<evidence type="ECO:0008006" key="13">
    <source>
        <dbReference type="Google" id="ProtNLM"/>
    </source>
</evidence>
<comment type="similarity">
    <text evidence="3">Belongs to the CCDC90 family.</text>
</comment>
<evidence type="ECO:0000313" key="11">
    <source>
        <dbReference type="EMBL" id="OAJ42784.1"/>
    </source>
</evidence>
<keyword evidence="6 10" id="KW-1133">Transmembrane helix</keyword>
<evidence type="ECO:0000313" key="12">
    <source>
        <dbReference type="Proteomes" id="UP000077115"/>
    </source>
</evidence>
<evidence type="ECO:0000256" key="4">
    <source>
        <dbReference type="ARBA" id="ARBA00022692"/>
    </source>
</evidence>
<dbReference type="OrthoDB" id="889336at2759"/>
<organism evidence="11 12">
    <name type="scientific">Batrachochytrium dendrobatidis (strain JEL423)</name>
    <dbReference type="NCBI Taxonomy" id="403673"/>
    <lineage>
        <taxon>Eukaryota</taxon>
        <taxon>Fungi</taxon>
        <taxon>Fungi incertae sedis</taxon>
        <taxon>Chytridiomycota</taxon>
        <taxon>Chytridiomycota incertae sedis</taxon>
        <taxon>Chytridiomycetes</taxon>
        <taxon>Rhizophydiales</taxon>
        <taxon>Rhizophydiales incertae sedis</taxon>
        <taxon>Batrachochytrium</taxon>
    </lineage>
</organism>
<dbReference type="GO" id="GO:0016020">
    <property type="term" value="C:membrane"/>
    <property type="evidence" value="ECO:0007669"/>
    <property type="project" value="UniProtKB-SubCell"/>
</dbReference>
<evidence type="ECO:0000256" key="10">
    <source>
        <dbReference type="SAM" id="Phobius"/>
    </source>
</evidence>
<dbReference type="EMBL" id="DS022308">
    <property type="protein sequence ID" value="OAJ42784.1"/>
    <property type="molecule type" value="Genomic_DNA"/>
</dbReference>
<evidence type="ECO:0000256" key="3">
    <source>
        <dbReference type="ARBA" id="ARBA00007224"/>
    </source>
</evidence>
<evidence type="ECO:0000256" key="9">
    <source>
        <dbReference type="ARBA" id="ARBA00023136"/>
    </source>
</evidence>